<name>A0A0A9GCL3_ARUDO</name>
<accession>A0A0A9GCL3</accession>
<organism evidence="1">
    <name type="scientific">Arundo donax</name>
    <name type="common">Giant reed</name>
    <name type="synonym">Donax arundinaceus</name>
    <dbReference type="NCBI Taxonomy" id="35708"/>
    <lineage>
        <taxon>Eukaryota</taxon>
        <taxon>Viridiplantae</taxon>
        <taxon>Streptophyta</taxon>
        <taxon>Embryophyta</taxon>
        <taxon>Tracheophyta</taxon>
        <taxon>Spermatophyta</taxon>
        <taxon>Magnoliopsida</taxon>
        <taxon>Liliopsida</taxon>
        <taxon>Poales</taxon>
        <taxon>Poaceae</taxon>
        <taxon>PACMAD clade</taxon>
        <taxon>Arundinoideae</taxon>
        <taxon>Arundineae</taxon>
        <taxon>Arundo</taxon>
    </lineage>
</organism>
<dbReference type="AlphaFoldDB" id="A0A0A9GCL3"/>
<dbReference type="EMBL" id="GBRH01175659">
    <property type="protein sequence ID" value="JAE22237.1"/>
    <property type="molecule type" value="Transcribed_RNA"/>
</dbReference>
<reference evidence="1" key="2">
    <citation type="journal article" date="2015" name="Data Brief">
        <title>Shoot transcriptome of the giant reed, Arundo donax.</title>
        <authorList>
            <person name="Barrero R.A."/>
            <person name="Guerrero F.D."/>
            <person name="Moolhuijzen P."/>
            <person name="Goolsby J.A."/>
            <person name="Tidwell J."/>
            <person name="Bellgard S.E."/>
            <person name="Bellgard M.I."/>
        </authorList>
    </citation>
    <scope>NUCLEOTIDE SEQUENCE</scope>
    <source>
        <tissue evidence="1">Shoot tissue taken approximately 20 cm above the soil surface</tissue>
    </source>
</reference>
<evidence type="ECO:0000313" key="1">
    <source>
        <dbReference type="EMBL" id="JAE22237.1"/>
    </source>
</evidence>
<sequence>MQICFSLPVPQPLRKQVAPKSPWSMEGLMLLLLNNAHQRGGFLLLAHLHRRNICARYSTEWA</sequence>
<reference evidence="1" key="1">
    <citation type="submission" date="2014-09" db="EMBL/GenBank/DDBJ databases">
        <authorList>
            <person name="Magalhaes I.L.F."/>
            <person name="Oliveira U."/>
            <person name="Santos F.R."/>
            <person name="Vidigal T.H.D.A."/>
            <person name="Brescovit A.D."/>
            <person name="Santos A.J."/>
        </authorList>
    </citation>
    <scope>NUCLEOTIDE SEQUENCE</scope>
    <source>
        <tissue evidence="1">Shoot tissue taken approximately 20 cm above the soil surface</tissue>
    </source>
</reference>
<proteinExistence type="predicted"/>
<protein>
    <submittedName>
        <fullName evidence="1">APX6</fullName>
    </submittedName>
</protein>